<accession>A0A9N9L304</accession>
<dbReference type="AlphaFoldDB" id="A0A9N9L304"/>
<organism evidence="1 2">
    <name type="scientific">Hymenoscyphus fraxineus</name>
    <dbReference type="NCBI Taxonomy" id="746836"/>
    <lineage>
        <taxon>Eukaryota</taxon>
        <taxon>Fungi</taxon>
        <taxon>Dikarya</taxon>
        <taxon>Ascomycota</taxon>
        <taxon>Pezizomycotina</taxon>
        <taxon>Leotiomycetes</taxon>
        <taxon>Helotiales</taxon>
        <taxon>Helotiaceae</taxon>
        <taxon>Hymenoscyphus</taxon>
    </lineage>
</organism>
<keyword evidence="2" id="KW-1185">Reference proteome</keyword>
<sequence>MNTKTTFGAAGNPWRDWLSELPSKDSPETSLPQILKSNWVADKLNKKAMRLASSYGVEIRPFTAEKVEWQWFRFHGEEDLYAGVLETSIRSTGIKEGSWWGPVEKTGFLGLLQTHRYDELFYYFVNDVERPEDIEVLLRDLGEGMKRQLLSCHKEHVGYGIRFRYVQREYTYEEMRDEYINNRSFYSSEVFAGGTTYHDSLHWLLDPMHELFDPLPKEKVDSEATSILKNTTVPKVQSSPSSSSVLKKRKKSLLWNKLKQWFQF</sequence>
<evidence type="ECO:0000313" key="1">
    <source>
        <dbReference type="EMBL" id="CAG8957646.1"/>
    </source>
</evidence>
<proteinExistence type="predicted"/>
<dbReference type="EMBL" id="CAJVRL010000080">
    <property type="protein sequence ID" value="CAG8957646.1"/>
    <property type="molecule type" value="Genomic_DNA"/>
</dbReference>
<reference evidence="1" key="1">
    <citation type="submission" date="2021-07" db="EMBL/GenBank/DDBJ databases">
        <authorList>
            <person name="Durling M."/>
        </authorList>
    </citation>
    <scope>NUCLEOTIDE SEQUENCE</scope>
</reference>
<name>A0A9N9L304_9HELO</name>
<evidence type="ECO:0000313" key="2">
    <source>
        <dbReference type="Proteomes" id="UP000696280"/>
    </source>
</evidence>
<dbReference type="Proteomes" id="UP000696280">
    <property type="component" value="Unassembled WGS sequence"/>
</dbReference>
<dbReference type="OrthoDB" id="10360617at2759"/>
<gene>
    <name evidence="1" type="ORF">HYFRA_00010513</name>
</gene>
<comment type="caution">
    <text evidence="1">The sequence shown here is derived from an EMBL/GenBank/DDBJ whole genome shotgun (WGS) entry which is preliminary data.</text>
</comment>
<protein>
    <submittedName>
        <fullName evidence="1">Uncharacterized protein</fullName>
    </submittedName>
</protein>